<keyword evidence="5 6" id="KW-0732">Signal</keyword>
<dbReference type="InterPro" id="IPR010264">
    <property type="entry name" value="Self-incomp_S1"/>
</dbReference>
<dbReference type="Proteomes" id="UP001190926">
    <property type="component" value="Unassembled WGS sequence"/>
</dbReference>
<comment type="subcellular location">
    <subcellularLocation>
        <location evidence="1 6">Secreted</location>
    </subcellularLocation>
</comment>
<accession>A0AAD4JEL0</accession>
<evidence type="ECO:0000313" key="7">
    <source>
        <dbReference type="EMBL" id="KAH6831981.1"/>
    </source>
</evidence>
<dbReference type="GO" id="GO:0005576">
    <property type="term" value="C:extracellular region"/>
    <property type="evidence" value="ECO:0007669"/>
    <property type="project" value="UniProtKB-SubCell"/>
</dbReference>
<evidence type="ECO:0000256" key="5">
    <source>
        <dbReference type="ARBA" id="ARBA00022729"/>
    </source>
</evidence>
<evidence type="ECO:0000256" key="3">
    <source>
        <dbReference type="ARBA" id="ARBA00022471"/>
    </source>
</evidence>
<name>A0AAD4JEL0_PERFH</name>
<organism evidence="7 8">
    <name type="scientific">Perilla frutescens var. hirtella</name>
    <name type="common">Perilla citriodora</name>
    <name type="synonym">Perilla setoyensis</name>
    <dbReference type="NCBI Taxonomy" id="608512"/>
    <lineage>
        <taxon>Eukaryota</taxon>
        <taxon>Viridiplantae</taxon>
        <taxon>Streptophyta</taxon>
        <taxon>Embryophyta</taxon>
        <taxon>Tracheophyta</taxon>
        <taxon>Spermatophyta</taxon>
        <taxon>Magnoliopsida</taxon>
        <taxon>eudicotyledons</taxon>
        <taxon>Gunneridae</taxon>
        <taxon>Pentapetalae</taxon>
        <taxon>asterids</taxon>
        <taxon>lamiids</taxon>
        <taxon>Lamiales</taxon>
        <taxon>Lamiaceae</taxon>
        <taxon>Nepetoideae</taxon>
        <taxon>Elsholtzieae</taxon>
        <taxon>Perilla</taxon>
    </lineage>
</organism>
<keyword evidence="8" id="KW-1185">Reference proteome</keyword>
<gene>
    <name evidence="7" type="ORF">C2S53_008257</name>
</gene>
<keyword evidence="3 6" id="KW-0713">Self-incompatibility</keyword>
<dbReference type="PANTHER" id="PTHR31232">
    <property type="match status" value="1"/>
</dbReference>
<sequence length="140" mass="16880">MHAMKTHNSKILGSILILIYLTNTHARVHVQIMNQLEFGRRMSVHCRSREDDLQYQILETGSAVEWNFKVNFFRTTLFYCDVQWENSNWYHFDAYDARRDYRRCKSLCRWMISKEGSLYGYDEDLGFWKMFPLRPSTTTT</sequence>
<feature type="signal peptide" evidence="6">
    <location>
        <begin position="1"/>
        <end position="26"/>
    </location>
</feature>
<reference evidence="7 8" key="1">
    <citation type="journal article" date="2021" name="Nat. Commun.">
        <title>Incipient diploidization of the medicinal plant Perilla within 10,000 years.</title>
        <authorList>
            <person name="Zhang Y."/>
            <person name="Shen Q."/>
            <person name="Leng L."/>
            <person name="Zhang D."/>
            <person name="Chen S."/>
            <person name="Shi Y."/>
            <person name="Ning Z."/>
            <person name="Chen S."/>
        </authorList>
    </citation>
    <scope>NUCLEOTIDE SEQUENCE [LARGE SCALE GENOMIC DNA]</scope>
    <source>
        <strain evidence="8">cv. PC099</strain>
    </source>
</reference>
<protein>
    <recommendedName>
        <fullName evidence="6">S-protein homolog</fullName>
    </recommendedName>
</protein>
<evidence type="ECO:0000256" key="1">
    <source>
        <dbReference type="ARBA" id="ARBA00004613"/>
    </source>
</evidence>
<comment type="similarity">
    <text evidence="2 6">Belongs to the plant self-incompatibility (S1) protein family.</text>
</comment>
<proteinExistence type="inferred from homology"/>
<dbReference type="AlphaFoldDB" id="A0AAD4JEL0"/>
<evidence type="ECO:0000256" key="4">
    <source>
        <dbReference type="ARBA" id="ARBA00022525"/>
    </source>
</evidence>
<dbReference type="EMBL" id="SDAM02000080">
    <property type="protein sequence ID" value="KAH6831981.1"/>
    <property type="molecule type" value="Genomic_DNA"/>
</dbReference>
<comment type="caution">
    <text evidence="7">The sequence shown here is derived from an EMBL/GenBank/DDBJ whole genome shotgun (WGS) entry which is preliminary data.</text>
</comment>
<evidence type="ECO:0000256" key="6">
    <source>
        <dbReference type="RuleBase" id="RU367044"/>
    </source>
</evidence>
<dbReference type="Pfam" id="PF05938">
    <property type="entry name" value="Self-incomp_S1"/>
    <property type="match status" value="1"/>
</dbReference>
<dbReference type="GO" id="GO:0060320">
    <property type="term" value="P:rejection of self pollen"/>
    <property type="evidence" value="ECO:0007669"/>
    <property type="project" value="UniProtKB-KW"/>
</dbReference>
<dbReference type="PANTHER" id="PTHR31232:SF18">
    <property type="entry name" value="S-PROTEIN HOMOLOG"/>
    <property type="match status" value="1"/>
</dbReference>
<feature type="chain" id="PRO_5041772047" description="S-protein homolog" evidence="6">
    <location>
        <begin position="27"/>
        <end position="140"/>
    </location>
</feature>
<keyword evidence="4 6" id="KW-0964">Secreted</keyword>
<evidence type="ECO:0000313" key="8">
    <source>
        <dbReference type="Proteomes" id="UP001190926"/>
    </source>
</evidence>
<evidence type="ECO:0000256" key="2">
    <source>
        <dbReference type="ARBA" id="ARBA00005581"/>
    </source>
</evidence>